<accession>A0A9W8AKR0</accession>
<feature type="domain" description="Fungal-type protein kinase" evidence="2">
    <location>
        <begin position="79"/>
        <end position="164"/>
    </location>
</feature>
<dbReference type="InterPro" id="IPR011009">
    <property type="entry name" value="Kinase-like_dom_sf"/>
</dbReference>
<dbReference type="SUPFAM" id="SSF56112">
    <property type="entry name" value="Protein kinase-like (PK-like)"/>
    <property type="match status" value="1"/>
</dbReference>
<protein>
    <recommendedName>
        <fullName evidence="2">Fungal-type protein kinase domain-containing protein</fullName>
    </recommendedName>
</protein>
<evidence type="ECO:0000313" key="4">
    <source>
        <dbReference type="Proteomes" id="UP001150925"/>
    </source>
</evidence>
<dbReference type="AlphaFoldDB" id="A0A9W8AKR0"/>
<dbReference type="EMBL" id="JANBPY010001916">
    <property type="protein sequence ID" value="KAJ1957614.1"/>
    <property type="molecule type" value="Genomic_DNA"/>
</dbReference>
<evidence type="ECO:0000313" key="3">
    <source>
        <dbReference type="EMBL" id="KAJ1957614.1"/>
    </source>
</evidence>
<feature type="region of interest" description="Disordered" evidence="1">
    <location>
        <begin position="203"/>
        <end position="236"/>
    </location>
</feature>
<keyword evidence="4" id="KW-1185">Reference proteome</keyword>
<proteinExistence type="predicted"/>
<name>A0A9W8AKR0_9FUNG</name>
<sequence length="236" mass="27165">MNLTTVESGTGNSVSPFRLANRVHQRLLMSPMGEWLNKLHSWARKPGNKTQDLDEYEKDTLAINIEVFFARLFWIIYYLYKVFGVYHQDLFGGYVLVHLVNNRPYPLLTDFDHARLLSEPLNYNIHSRTGTVLFMNILHLAGRLNELSVVDELESLFYLWIWKCAVGFFFSHITRSKTSTNTSQVATPQLTSHSVFERASRRYATSNKPTATAQKSQFPVDETEQPSIAVGESKQR</sequence>
<dbReference type="Pfam" id="PF17667">
    <property type="entry name" value="Pkinase_fungal"/>
    <property type="match status" value="1"/>
</dbReference>
<dbReference type="Proteomes" id="UP001150925">
    <property type="component" value="Unassembled WGS sequence"/>
</dbReference>
<reference evidence="3" key="1">
    <citation type="submission" date="2022-07" db="EMBL/GenBank/DDBJ databases">
        <title>Phylogenomic reconstructions and comparative analyses of Kickxellomycotina fungi.</title>
        <authorList>
            <person name="Reynolds N.K."/>
            <person name="Stajich J.E."/>
            <person name="Barry K."/>
            <person name="Grigoriev I.V."/>
            <person name="Crous P."/>
            <person name="Smith M.E."/>
        </authorList>
    </citation>
    <scope>NUCLEOTIDE SEQUENCE</scope>
    <source>
        <strain evidence="3">RSA 1196</strain>
    </source>
</reference>
<comment type="caution">
    <text evidence="3">The sequence shown here is derived from an EMBL/GenBank/DDBJ whole genome shotgun (WGS) entry which is preliminary data.</text>
</comment>
<gene>
    <name evidence="3" type="ORF">IWQ62_005050</name>
</gene>
<dbReference type="OrthoDB" id="5584477at2759"/>
<feature type="compositionally biased region" description="Polar residues" evidence="1">
    <location>
        <begin position="203"/>
        <end position="217"/>
    </location>
</feature>
<dbReference type="InterPro" id="IPR040976">
    <property type="entry name" value="Pkinase_fungal"/>
</dbReference>
<evidence type="ECO:0000259" key="2">
    <source>
        <dbReference type="Pfam" id="PF17667"/>
    </source>
</evidence>
<evidence type="ECO:0000256" key="1">
    <source>
        <dbReference type="SAM" id="MobiDB-lite"/>
    </source>
</evidence>
<organism evidence="3 4">
    <name type="scientific">Dispira parvispora</name>
    <dbReference type="NCBI Taxonomy" id="1520584"/>
    <lineage>
        <taxon>Eukaryota</taxon>
        <taxon>Fungi</taxon>
        <taxon>Fungi incertae sedis</taxon>
        <taxon>Zoopagomycota</taxon>
        <taxon>Kickxellomycotina</taxon>
        <taxon>Dimargaritomycetes</taxon>
        <taxon>Dimargaritales</taxon>
        <taxon>Dimargaritaceae</taxon>
        <taxon>Dispira</taxon>
    </lineage>
</organism>